<name>A0A2S7T798_9FLAO</name>
<accession>A0A2S7T798</accession>
<proteinExistence type="predicted"/>
<organism evidence="2 3">
    <name type="scientific">Aureicoccus marinus</name>
    <dbReference type="NCBI Taxonomy" id="754435"/>
    <lineage>
        <taxon>Bacteria</taxon>
        <taxon>Pseudomonadati</taxon>
        <taxon>Bacteroidota</taxon>
        <taxon>Flavobacteriia</taxon>
        <taxon>Flavobacteriales</taxon>
        <taxon>Flavobacteriaceae</taxon>
        <taxon>Aureicoccus</taxon>
    </lineage>
</organism>
<dbReference type="Gene3D" id="3.40.50.10320">
    <property type="entry name" value="LmbE-like"/>
    <property type="match status" value="1"/>
</dbReference>
<keyword evidence="1" id="KW-0732">Signal</keyword>
<sequence>MLIQAAMKYLLLFSCVFLLPFSNQAQVQESDSLSLNVFLSAHPDDWQLFMNPNAYEAIKAKSQVLFVHTTAGDAGTGMGYDDYTLAREAGSLNAIRYLVNIAHGGRGKGPHGVAQSVEIKGKKIRAYPYKHTTAYFLRLPDGNGDGSGYDIHQFKSLEKFYKGEVKALHTVDSSAQYKNKKDLLKTLKALVKKHHKIGQLLRFHIADTNAKRNPGDHSDHRFTSWLIQEVAKDFSGAELYFYKEYSSNKDPMNILGQAFLISAGTWGVTAQGLTDFGHYSTWDSGHNAWVGRQYFTKTMVE</sequence>
<dbReference type="SUPFAM" id="SSF102588">
    <property type="entry name" value="LmbE-like"/>
    <property type="match status" value="1"/>
</dbReference>
<reference evidence="3" key="1">
    <citation type="submission" date="2016-11" db="EMBL/GenBank/DDBJ databases">
        <title>Trade-off between light-utilization and light-protection in marine flavobacteria.</title>
        <authorList>
            <person name="Kumagai Y."/>
            <person name="Yoshizawa S."/>
            <person name="Kogure K."/>
        </authorList>
    </citation>
    <scope>NUCLEOTIDE SEQUENCE [LARGE SCALE GENOMIC DNA]</scope>
    <source>
        <strain evidence="3">SG-18</strain>
    </source>
</reference>
<comment type="caution">
    <text evidence="2">The sequence shown here is derived from an EMBL/GenBank/DDBJ whole genome shotgun (WGS) entry which is preliminary data.</text>
</comment>
<feature type="signal peptide" evidence="1">
    <location>
        <begin position="1"/>
        <end position="25"/>
    </location>
</feature>
<keyword evidence="3" id="KW-1185">Reference proteome</keyword>
<dbReference type="InterPro" id="IPR003737">
    <property type="entry name" value="GlcNAc_PI_deacetylase-related"/>
</dbReference>
<evidence type="ECO:0000313" key="3">
    <source>
        <dbReference type="Proteomes" id="UP000239366"/>
    </source>
</evidence>
<dbReference type="AlphaFoldDB" id="A0A2S7T798"/>
<protein>
    <recommendedName>
        <fullName evidence="4">GlcNAc-PI de-N-acetylase</fullName>
    </recommendedName>
</protein>
<dbReference type="EMBL" id="MQVX01000001">
    <property type="protein sequence ID" value="PQJ15799.1"/>
    <property type="molecule type" value="Genomic_DNA"/>
</dbReference>
<evidence type="ECO:0000313" key="2">
    <source>
        <dbReference type="EMBL" id="PQJ15799.1"/>
    </source>
</evidence>
<dbReference type="InterPro" id="IPR024078">
    <property type="entry name" value="LmbE-like_dom_sf"/>
</dbReference>
<gene>
    <name evidence="2" type="ORF">BST99_08725</name>
</gene>
<dbReference type="OrthoDB" id="6064917at2"/>
<dbReference type="Pfam" id="PF02585">
    <property type="entry name" value="PIG-L"/>
    <property type="match status" value="1"/>
</dbReference>
<feature type="chain" id="PRO_5015516793" description="GlcNAc-PI de-N-acetylase" evidence="1">
    <location>
        <begin position="26"/>
        <end position="301"/>
    </location>
</feature>
<dbReference type="Proteomes" id="UP000239366">
    <property type="component" value="Unassembled WGS sequence"/>
</dbReference>
<evidence type="ECO:0000256" key="1">
    <source>
        <dbReference type="SAM" id="SignalP"/>
    </source>
</evidence>
<evidence type="ECO:0008006" key="4">
    <source>
        <dbReference type="Google" id="ProtNLM"/>
    </source>
</evidence>